<name>A0ABU0YM54_9PROT</name>
<comment type="caution">
    <text evidence="2">The sequence shown here is derived from an EMBL/GenBank/DDBJ whole genome shotgun (WGS) entry which is preliminary data.</text>
</comment>
<dbReference type="PROSITE" id="PS51379">
    <property type="entry name" value="4FE4S_FER_2"/>
    <property type="match status" value="1"/>
</dbReference>
<sequence>MADKDNIAELSNLAAALRRHGMLIRGGFALTEDDEQGLAGFPGLASATRGRTLVLIGNAGPALYDAFFAAAETGGDNPLDDWTRRVVLPIAERLGARAAFPSDGPPWLPFQRWAMRAEGVKASPLGVLIHPEFGLWHAYRAALVFDRVLDLPAAPVRAHPCDTCAGRPCLTTCPVEAVTDQGYSVDNCARHVGSREGRACRSTGCLARRACPIGAGQVYPDRAMAFHMAAFLRGRGLAILHSDESAGVH</sequence>
<gene>
    <name evidence="2" type="ORF">Q8A70_11555</name>
</gene>
<dbReference type="EMBL" id="JAUYVI010000003">
    <property type="protein sequence ID" value="MDQ7248307.1"/>
    <property type="molecule type" value="Genomic_DNA"/>
</dbReference>
<dbReference type="Proteomes" id="UP001230156">
    <property type="component" value="Unassembled WGS sequence"/>
</dbReference>
<proteinExistence type="predicted"/>
<evidence type="ECO:0000259" key="1">
    <source>
        <dbReference type="PROSITE" id="PS51379"/>
    </source>
</evidence>
<reference evidence="3" key="1">
    <citation type="submission" date="2023-08" db="EMBL/GenBank/DDBJ databases">
        <title>Rhodospirillaceae gen. nov., a novel taxon isolated from the Yangtze River Yuezi River estuary sludge.</title>
        <authorList>
            <person name="Ruan L."/>
        </authorList>
    </citation>
    <scope>NUCLEOTIDE SEQUENCE [LARGE SCALE GENOMIC DNA]</scope>
    <source>
        <strain evidence="3">R-7</strain>
    </source>
</reference>
<dbReference type="InterPro" id="IPR017896">
    <property type="entry name" value="4Fe4S_Fe-S-bd"/>
</dbReference>
<evidence type="ECO:0000313" key="3">
    <source>
        <dbReference type="Proteomes" id="UP001230156"/>
    </source>
</evidence>
<dbReference type="RefSeq" id="WP_379955760.1">
    <property type="nucleotide sequence ID" value="NZ_JAUYVI010000003.1"/>
</dbReference>
<organism evidence="2 3">
    <name type="scientific">Dongia sedimenti</name>
    <dbReference type="NCBI Taxonomy" id="3064282"/>
    <lineage>
        <taxon>Bacteria</taxon>
        <taxon>Pseudomonadati</taxon>
        <taxon>Pseudomonadota</taxon>
        <taxon>Alphaproteobacteria</taxon>
        <taxon>Rhodospirillales</taxon>
        <taxon>Dongiaceae</taxon>
        <taxon>Dongia</taxon>
    </lineage>
</organism>
<feature type="domain" description="4Fe-4S ferredoxin-type" evidence="1">
    <location>
        <begin position="152"/>
        <end position="183"/>
    </location>
</feature>
<evidence type="ECO:0000313" key="2">
    <source>
        <dbReference type="EMBL" id="MDQ7248307.1"/>
    </source>
</evidence>
<keyword evidence="3" id="KW-1185">Reference proteome</keyword>
<accession>A0ABU0YM54</accession>
<protein>
    <submittedName>
        <fullName evidence="2">Ferredoxin</fullName>
    </submittedName>
</protein>